<keyword evidence="2" id="KW-1185">Reference proteome</keyword>
<proteinExistence type="predicted"/>
<gene>
    <name evidence="1" type="ORF">OPT61_g835</name>
</gene>
<evidence type="ECO:0000313" key="2">
    <source>
        <dbReference type="Proteomes" id="UP001153331"/>
    </source>
</evidence>
<dbReference type="Proteomes" id="UP001153331">
    <property type="component" value="Unassembled WGS sequence"/>
</dbReference>
<sequence length="80" mass="8596">MSSNSRLTALIASVPEATATSMARPKSVASLLQSQFVDTPHSHDQRPSSFQGSVQHLDLAKNKVTTNARRAVANEFRSTG</sequence>
<name>A0ACC2ISN7_9PLEO</name>
<accession>A0ACC2ISN7</accession>
<dbReference type="EMBL" id="JAPHNI010000029">
    <property type="protein sequence ID" value="KAJ8118127.1"/>
    <property type="molecule type" value="Genomic_DNA"/>
</dbReference>
<comment type="caution">
    <text evidence="1">The sequence shown here is derived from an EMBL/GenBank/DDBJ whole genome shotgun (WGS) entry which is preliminary data.</text>
</comment>
<protein>
    <submittedName>
        <fullName evidence="1">Uncharacterized protein</fullName>
    </submittedName>
</protein>
<evidence type="ECO:0000313" key="1">
    <source>
        <dbReference type="EMBL" id="KAJ8118127.1"/>
    </source>
</evidence>
<organism evidence="1 2">
    <name type="scientific">Boeremia exigua</name>
    <dbReference type="NCBI Taxonomy" id="749465"/>
    <lineage>
        <taxon>Eukaryota</taxon>
        <taxon>Fungi</taxon>
        <taxon>Dikarya</taxon>
        <taxon>Ascomycota</taxon>
        <taxon>Pezizomycotina</taxon>
        <taxon>Dothideomycetes</taxon>
        <taxon>Pleosporomycetidae</taxon>
        <taxon>Pleosporales</taxon>
        <taxon>Pleosporineae</taxon>
        <taxon>Didymellaceae</taxon>
        <taxon>Boeremia</taxon>
    </lineage>
</organism>
<reference evidence="1" key="1">
    <citation type="submission" date="2022-11" db="EMBL/GenBank/DDBJ databases">
        <title>Genome Sequence of Boeremia exigua.</title>
        <authorList>
            <person name="Buettner E."/>
        </authorList>
    </citation>
    <scope>NUCLEOTIDE SEQUENCE</scope>
    <source>
        <strain evidence="1">CU02</strain>
    </source>
</reference>